<organism evidence="2 3">
    <name type="scientific">Papaver atlanticum</name>
    <dbReference type="NCBI Taxonomy" id="357466"/>
    <lineage>
        <taxon>Eukaryota</taxon>
        <taxon>Viridiplantae</taxon>
        <taxon>Streptophyta</taxon>
        <taxon>Embryophyta</taxon>
        <taxon>Tracheophyta</taxon>
        <taxon>Spermatophyta</taxon>
        <taxon>Magnoliopsida</taxon>
        <taxon>Ranunculales</taxon>
        <taxon>Papaveraceae</taxon>
        <taxon>Papaveroideae</taxon>
        <taxon>Papaver</taxon>
    </lineage>
</organism>
<keyword evidence="3" id="KW-1185">Reference proteome</keyword>
<accession>A0AAD4SL30</accession>
<evidence type="ECO:0000313" key="2">
    <source>
        <dbReference type="EMBL" id="KAI3910148.1"/>
    </source>
</evidence>
<feature type="region of interest" description="Disordered" evidence="1">
    <location>
        <begin position="44"/>
        <end position="76"/>
    </location>
</feature>
<name>A0AAD4SL30_9MAGN</name>
<feature type="region of interest" description="Disordered" evidence="1">
    <location>
        <begin position="1"/>
        <end position="32"/>
    </location>
</feature>
<dbReference type="EMBL" id="JAJJMB010010276">
    <property type="protein sequence ID" value="KAI3910148.1"/>
    <property type="molecule type" value="Genomic_DNA"/>
</dbReference>
<comment type="caution">
    <text evidence="2">The sequence shown here is derived from an EMBL/GenBank/DDBJ whole genome shotgun (WGS) entry which is preliminary data.</text>
</comment>
<evidence type="ECO:0000256" key="1">
    <source>
        <dbReference type="SAM" id="MobiDB-lite"/>
    </source>
</evidence>
<protein>
    <submittedName>
        <fullName evidence="2">Uncharacterized protein</fullName>
    </submittedName>
</protein>
<feature type="compositionally biased region" description="Low complexity" evidence="1">
    <location>
        <begin position="49"/>
        <end position="60"/>
    </location>
</feature>
<sequence length="169" mass="18174">MNSGSSNDEPVLETESFEDISSGGPPSPFLNLNAARAMRGNDFSNTVFIDDSSPSDDNISAARNDFSPPDRKEPTCNNGEKVIQSTFPIGSSSNLHVISDHGLLGSGSIPVPDVDGGNCPSSSRTPALPSKRARLRIFAECRDGILYSFYEFCSSTKRGSSPTFFGEWR</sequence>
<evidence type="ECO:0000313" key="3">
    <source>
        <dbReference type="Proteomes" id="UP001202328"/>
    </source>
</evidence>
<dbReference type="Proteomes" id="UP001202328">
    <property type="component" value="Unassembled WGS sequence"/>
</dbReference>
<reference evidence="2" key="1">
    <citation type="submission" date="2022-04" db="EMBL/GenBank/DDBJ databases">
        <title>A functionally conserved STORR gene fusion in Papaver species that diverged 16.8 million years ago.</title>
        <authorList>
            <person name="Catania T."/>
        </authorList>
    </citation>
    <scope>NUCLEOTIDE SEQUENCE</scope>
    <source>
        <strain evidence="2">S-188037</strain>
    </source>
</reference>
<dbReference type="AlphaFoldDB" id="A0AAD4SL30"/>
<gene>
    <name evidence="2" type="ORF">MKW98_014533</name>
</gene>
<proteinExistence type="predicted"/>